<reference evidence="2" key="1">
    <citation type="submission" date="2020-04" db="EMBL/GenBank/DDBJ databases">
        <authorList>
            <person name="Alioto T."/>
            <person name="Alioto T."/>
            <person name="Gomez Garrido J."/>
        </authorList>
    </citation>
    <scope>NUCLEOTIDE SEQUENCE</scope>
    <source>
        <strain evidence="2">A484AB</strain>
    </source>
</reference>
<dbReference type="EMBL" id="CACRXK020011705">
    <property type="protein sequence ID" value="CAB4021915.1"/>
    <property type="molecule type" value="Genomic_DNA"/>
</dbReference>
<dbReference type="InterPro" id="IPR002110">
    <property type="entry name" value="Ankyrin_rpt"/>
</dbReference>
<evidence type="ECO:0000313" key="2">
    <source>
        <dbReference type="EMBL" id="CAB4021915.1"/>
    </source>
</evidence>
<gene>
    <name evidence="2" type="ORF">PACLA_8A033645</name>
</gene>
<dbReference type="PROSITE" id="PS50297">
    <property type="entry name" value="ANK_REP_REGION"/>
    <property type="match status" value="1"/>
</dbReference>
<dbReference type="GO" id="GO:0000502">
    <property type="term" value="C:proteasome complex"/>
    <property type="evidence" value="ECO:0007669"/>
    <property type="project" value="UniProtKB-KW"/>
</dbReference>
<dbReference type="AlphaFoldDB" id="A0A7D9KY90"/>
<evidence type="ECO:0000313" key="3">
    <source>
        <dbReference type="Proteomes" id="UP001152795"/>
    </source>
</evidence>
<dbReference type="PANTHER" id="PTHR24121">
    <property type="entry name" value="NO MECHANORECEPTOR POTENTIAL C, ISOFORM D-RELATED"/>
    <property type="match status" value="1"/>
</dbReference>
<dbReference type="Gene3D" id="1.25.40.20">
    <property type="entry name" value="Ankyrin repeat-containing domain"/>
    <property type="match status" value="1"/>
</dbReference>
<evidence type="ECO:0000256" key="1">
    <source>
        <dbReference type="SAM" id="MobiDB-lite"/>
    </source>
</evidence>
<feature type="compositionally biased region" description="Polar residues" evidence="1">
    <location>
        <begin position="35"/>
        <end position="55"/>
    </location>
</feature>
<dbReference type="Pfam" id="PF12796">
    <property type="entry name" value="Ank_2"/>
    <property type="match status" value="2"/>
</dbReference>
<keyword evidence="3" id="KW-1185">Reference proteome</keyword>
<feature type="compositionally biased region" description="Basic and acidic residues" evidence="1">
    <location>
        <begin position="1"/>
        <end position="34"/>
    </location>
</feature>
<dbReference type="OrthoDB" id="1930691at2759"/>
<protein>
    <submittedName>
        <fullName evidence="2">26S proteasome non-ATPase regulatory subunit 10</fullName>
    </submittedName>
</protein>
<keyword evidence="2" id="KW-0647">Proteasome</keyword>
<accession>A0A7D9KY90</accession>
<organism evidence="2 3">
    <name type="scientific">Paramuricea clavata</name>
    <name type="common">Red gorgonian</name>
    <name type="synonym">Violescent sea-whip</name>
    <dbReference type="NCBI Taxonomy" id="317549"/>
    <lineage>
        <taxon>Eukaryota</taxon>
        <taxon>Metazoa</taxon>
        <taxon>Cnidaria</taxon>
        <taxon>Anthozoa</taxon>
        <taxon>Octocorallia</taxon>
        <taxon>Malacalcyonacea</taxon>
        <taxon>Plexauridae</taxon>
        <taxon>Paramuricea</taxon>
    </lineage>
</organism>
<comment type="caution">
    <text evidence="2">The sequence shown here is derived from an EMBL/GenBank/DDBJ whole genome shotgun (WGS) entry which is preliminary data.</text>
</comment>
<proteinExistence type="predicted"/>
<dbReference type="Proteomes" id="UP001152795">
    <property type="component" value="Unassembled WGS sequence"/>
</dbReference>
<feature type="region of interest" description="Disordered" evidence="1">
    <location>
        <begin position="1"/>
        <end position="56"/>
    </location>
</feature>
<dbReference type="PANTHER" id="PTHR24121:SF21">
    <property type="entry name" value="ANKYRIN REPEAT FAMILY PROTEIN"/>
    <property type="match status" value="1"/>
</dbReference>
<dbReference type="InterPro" id="IPR036770">
    <property type="entry name" value="Ankyrin_rpt-contain_sf"/>
</dbReference>
<name>A0A7D9KY90_PARCT</name>
<sequence length="224" mass="25324">MSEKEQEPLHRINEDEELELKILNKDDRSKDARSTRPTGNKRTSSARSEDGSTNPLIRAVRRGSSSTSLFFQETNLNDFDVKETDNFQRNVFHYAVSKPDVLKKILKQLKTKASIQEALNQADNEGETPIHRAAVIGNIESLEILHEYDNSLMKLKTKISKRSVLHLAVKSRSVVAVRFFLNKDPDLINTVDSMLQSPVHYAASLKQSSVLELLICKGCDTTEK</sequence>
<dbReference type="SMART" id="SM00248">
    <property type="entry name" value="ANK"/>
    <property type="match status" value="4"/>
</dbReference>
<dbReference type="SUPFAM" id="SSF48403">
    <property type="entry name" value="Ankyrin repeat"/>
    <property type="match status" value="1"/>
</dbReference>
<dbReference type="PROSITE" id="PS50088">
    <property type="entry name" value="ANK_REPEAT"/>
    <property type="match status" value="1"/>
</dbReference>